<gene>
    <name evidence="4" type="ORF">ACFOW8_22550</name>
</gene>
<dbReference type="Proteomes" id="UP001595767">
    <property type="component" value="Unassembled WGS sequence"/>
</dbReference>
<dbReference type="RefSeq" id="WP_378553345.1">
    <property type="nucleotide sequence ID" value="NZ_JBHSBA010000015.1"/>
</dbReference>
<evidence type="ECO:0000259" key="2">
    <source>
        <dbReference type="Pfam" id="PF13556"/>
    </source>
</evidence>
<dbReference type="InterPro" id="IPR025736">
    <property type="entry name" value="PucR_C-HTH_dom"/>
</dbReference>
<dbReference type="Pfam" id="PF14361">
    <property type="entry name" value="RsbRD_N"/>
    <property type="match status" value="1"/>
</dbReference>
<dbReference type="PANTHER" id="PTHR33744">
    <property type="entry name" value="CARBOHYDRATE DIACID REGULATOR"/>
    <property type="match status" value="1"/>
</dbReference>
<dbReference type="EMBL" id="JBHSBA010000015">
    <property type="protein sequence ID" value="MFC4127710.1"/>
    <property type="molecule type" value="Genomic_DNA"/>
</dbReference>
<protein>
    <submittedName>
        <fullName evidence="4">PucR family transcriptional regulator</fullName>
    </submittedName>
</protein>
<reference evidence="5" key="1">
    <citation type="journal article" date="2019" name="Int. J. Syst. Evol. Microbiol.">
        <title>The Global Catalogue of Microorganisms (GCM) 10K type strain sequencing project: providing services to taxonomists for standard genome sequencing and annotation.</title>
        <authorList>
            <consortium name="The Broad Institute Genomics Platform"/>
            <consortium name="The Broad Institute Genome Sequencing Center for Infectious Disease"/>
            <person name="Wu L."/>
            <person name="Ma J."/>
        </authorList>
    </citation>
    <scope>NUCLEOTIDE SEQUENCE [LARGE SCALE GENOMIC DNA]</scope>
    <source>
        <strain evidence="5">CGMCC 4.7204</strain>
    </source>
</reference>
<evidence type="ECO:0000256" key="1">
    <source>
        <dbReference type="SAM" id="MobiDB-lite"/>
    </source>
</evidence>
<dbReference type="InterPro" id="IPR042070">
    <property type="entry name" value="PucR_C-HTH_sf"/>
</dbReference>
<organism evidence="4 5">
    <name type="scientific">Nocardia rhizosphaerae</name>
    <dbReference type="NCBI Taxonomy" id="1691571"/>
    <lineage>
        <taxon>Bacteria</taxon>
        <taxon>Bacillati</taxon>
        <taxon>Actinomycetota</taxon>
        <taxon>Actinomycetes</taxon>
        <taxon>Mycobacteriales</taxon>
        <taxon>Nocardiaceae</taxon>
        <taxon>Nocardia</taxon>
    </lineage>
</organism>
<proteinExistence type="predicted"/>
<evidence type="ECO:0000313" key="4">
    <source>
        <dbReference type="EMBL" id="MFC4127710.1"/>
    </source>
</evidence>
<comment type="caution">
    <text evidence="4">The sequence shown here is derived from an EMBL/GenBank/DDBJ whole genome shotgun (WGS) entry which is preliminary data.</text>
</comment>
<dbReference type="Gene3D" id="1.10.10.2840">
    <property type="entry name" value="PucR C-terminal helix-turn-helix domain"/>
    <property type="match status" value="1"/>
</dbReference>
<dbReference type="Pfam" id="PF13556">
    <property type="entry name" value="HTH_30"/>
    <property type="match status" value="1"/>
</dbReference>
<sequence length="399" mass="42387">MTVQLESPVPTHPLREIHQVGPRSIARPTDDAAPAATSPGTVAETATRICAAIVRDAIDGADPGDQLARLATRAASWAHDGVPVDTILHAVHTGVHRALDAAGARSDTLLLDGFRTAMATSDLLCTTVSRAYIGEHRAVVSEHHTSVGSLASALLAGTAGADADSGIPIAEAYSVLALWIGQHPDEHDSAMNGAVVARRKLRRVQACLAKRGGDRILALLSVDGGTLLVPAELGADSDLDGLVEALARAARADITAAVVGARTADIPTAAEQAHELLDMVERLGSAPGLYRFADLALEYQLTRPGPGRAELGALLRPLDDHPELYDTLRVHIANNMNRQRTAHVLHIHTNTVDYRIRRVAQLTGLDPTQCSGLWHLRSAMIAHSFGRRPQRRAAGVRTR</sequence>
<evidence type="ECO:0000259" key="3">
    <source>
        <dbReference type="Pfam" id="PF14361"/>
    </source>
</evidence>
<name>A0ABV8LA65_9NOCA</name>
<feature type="region of interest" description="Disordered" evidence="1">
    <location>
        <begin position="1"/>
        <end position="41"/>
    </location>
</feature>
<evidence type="ECO:0000313" key="5">
    <source>
        <dbReference type="Proteomes" id="UP001595767"/>
    </source>
</evidence>
<dbReference type="PANTHER" id="PTHR33744:SF1">
    <property type="entry name" value="DNA-BINDING TRANSCRIPTIONAL ACTIVATOR ADER"/>
    <property type="match status" value="1"/>
</dbReference>
<dbReference type="InterPro" id="IPR025751">
    <property type="entry name" value="RsbRD_N_dom"/>
</dbReference>
<feature type="domain" description="PucR C-terminal helix-turn-helix" evidence="2">
    <location>
        <begin position="324"/>
        <end position="381"/>
    </location>
</feature>
<keyword evidence="5" id="KW-1185">Reference proteome</keyword>
<dbReference type="InterPro" id="IPR051448">
    <property type="entry name" value="CdaR-like_regulators"/>
</dbReference>
<feature type="domain" description="RsbT co-antagonist protein RsbRD N-terminal" evidence="3">
    <location>
        <begin position="33"/>
        <end position="145"/>
    </location>
</feature>
<accession>A0ABV8LA65</accession>